<keyword evidence="3" id="KW-0808">Transferase</keyword>
<keyword evidence="6" id="KW-0239">DNA-directed DNA polymerase</keyword>
<dbReference type="InterPro" id="IPR004868">
    <property type="entry name" value="DNA-dir_DNA_pol_B_mt/vir"/>
</dbReference>
<comment type="similarity">
    <text evidence="1">Belongs to the DNA polymerase type-B family.</text>
</comment>
<keyword evidence="4" id="KW-0548">Nucleotidyltransferase</keyword>
<dbReference type="Proteomes" id="UP000887563">
    <property type="component" value="Unplaced"/>
</dbReference>
<accession>A0A914L8G1</accession>
<dbReference type="Gene3D" id="3.40.960.10">
    <property type="entry name" value="VSR Endonuclease"/>
    <property type="match status" value="1"/>
</dbReference>
<keyword evidence="5" id="KW-0235">DNA replication</keyword>
<evidence type="ECO:0000256" key="3">
    <source>
        <dbReference type="ARBA" id="ARBA00022679"/>
    </source>
</evidence>
<dbReference type="InterPro" id="IPR011335">
    <property type="entry name" value="Restrct_endonuc-II-like"/>
</dbReference>
<dbReference type="InterPro" id="IPR012337">
    <property type="entry name" value="RNaseH-like_sf"/>
</dbReference>
<dbReference type="EC" id="2.7.7.7" evidence="2"/>
<dbReference type="GO" id="GO:0000166">
    <property type="term" value="F:nucleotide binding"/>
    <property type="evidence" value="ECO:0007669"/>
    <property type="project" value="InterPro"/>
</dbReference>
<feature type="domain" description="DNA-directed DNA polymerase family B mitochondria/virus" evidence="9">
    <location>
        <begin position="891"/>
        <end position="1070"/>
    </location>
</feature>
<dbReference type="PANTHER" id="PTHR33568:SF3">
    <property type="entry name" value="DNA-DIRECTED DNA POLYMERASE"/>
    <property type="match status" value="1"/>
</dbReference>
<dbReference type="GO" id="GO:0006260">
    <property type="term" value="P:DNA replication"/>
    <property type="evidence" value="ECO:0007669"/>
    <property type="project" value="UniProtKB-KW"/>
</dbReference>
<dbReference type="Pfam" id="PF03175">
    <property type="entry name" value="DNA_pol_B_2"/>
    <property type="match status" value="2"/>
</dbReference>
<dbReference type="GO" id="GO:0006281">
    <property type="term" value="P:DNA repair"/>
    <property type="evidence" value="ECO:0007669"/>
    <property type="project" value="UniProtKB-ARBA"/>
</dbReference>
<evidence type="ECO:0000256" key="5">
    <source>
        <dbReference type="ARBA" id="ARBA00022705"/>
    </source>
</evidence>
<evidence type="ECO:0000256" key="7">
    <source>
        <dbReference type="ARBA" id="ARBA00023125"/>
    </source>
</evidence>
<feature type="domain" description="DNA-directed DNA polymerase family B mitochondria/virus" evidence="9">
    <location>
        <begin position="549"/>
        <end position="759"/>
    </location>
</feature>
<dbReference type="WBParaSite" id="Minc3s00322g10161">
    <property type="protein sequence ID" value="Minc3s00322g10161"/>
    <property type="gene ID" value="Minc3s00322g10161"/>
</dbReference>
<evidence type="ECO:0000256" key="1">
    <source>
        <dbReference type="ARBA" id="ARBA00005755"/>
    </source>
</evidence>
<dbReference type="InterPro" id="IPR036397">
    <property type="entry name" value="RNaseH_sf"/>
</dbReference>
<dbReference type="Gene3D" id="3.30.420.10">
    <property type="entry name" value="Ribonuclease H-like superfamily/Ribonuclease H"/>
    <property type="match status" value="1"/>
</dbReference>
<evidence type="ECO:0000256" key="6">
    <source>
        <dbReference type="ARBA" id="ARBA00022932"/>
    </source>
</evidence>
<sequence>MNPRKRKNSSDFSPIPHKFSRNYFIENLLYGEQQYGSGAKTTKDYVELLDNEIDHIKKFNVVKSKSKFLIKDVPVDPEDLLSSIFQHCIDEALNESRSKGLEPEKLGCTVTSELLESDIWVPIRELTSNTVDSILNLFLKVSQSKKQSGVTLWGKPFTITTTVLDKTRAVEVRRLKGGANGKTAPVQHQIKDHSLIKIKNVDTFCLFYSLLATLFYNIKKFDKRQFYDYLHGRYGWAGKFEKDVKELMRKVKAPRNMKSYDAKEWVPPIIDLWNNEYQGQFTFKAFVFGSMGRYEPLFKYGPSDYDTPLLLYYFNNEHFHGVKEPGGLFGRPYCLSCEKVYDRASRHVKTCKARCIKCSQVGPKFPCQPGNFFKHCRGCSKNFSNNNCFEQHLRLNFCSLSKRCLTCGVIWDVAINTRNGRKGHICNERYCTTCLCFHDTKRGCFIRPLEPKEPAPYRIVAFDLETMQHIPEQHDNNKRKHMPNFIAAKISCPKCIDNISFDCNICSEERLITFSERAFAKTTVDRQVITSNPLEEFVSWIVGLTKKTTTYAFSHFGGRFDMVIVFRMLFLRGFTPSMINNGNKLYELKLQIGKKSFLIFRDSFNLMPMSLASLVPAFGLDVEDKPYFPHRSNRPDNYGKEIFPEPSDYFADGMMPEKRKSFNKWYQQNSKKPFLLDEELASYCTNDVEILMAALISFRKEFLEVTKREAGQRAASTKAHDGIDVLREAMTIASACMRHFRTNHLKERHLGLVPERGYDNADNQSKLALKFLEWYSKENNVNIQTAYSEEGEKMIGKYRLDGWVKEQQLGIEVNGCVWHGCSRCYPQDNMLLPNGKTAGKQREHDKYRLDFIRQQNINIKVYWECEIKDMLSKNREMKRSFNNYMDGGPIDIRSCFFGGRTGPLKLFHASSKGEKISYYDVTSLYPYINVTTKYPIGHPKVHILNKDVLWTTSTDNKFELSILKVFVIPPKKIDVAVLPMKLDGDERLLFTLCAACARKYPTGDVLPNYNCSHTDLQRGWVSTCTSIELNVALDEGYIVTKLFRVLEYINSDDKLFAPYISEFMAQKIHSSGFDSSIKGNEEKEAKFINECKELFGINIDRSKMAVNKGKRTQSKLMLNNLWGRFSLRNFGLSQSFVTDDPAEFCEYKDDPSIDLSAVDELQPGVLLLRYVKKRDWIEEHDCSNVVVSLWTTSAARIHLLRAMQKVVRTSGCSLLYTDTDSLIFSHPEDVCPLQLGPHLGEFTDEYAAHDIIEFCCGGSKQYGLKLQRKEQPEAEPEYVLKVRGMTLNWDVIENQGLRYQTFKEKVLKFGKTGDYDPIIIEYPNTIRPSIKLGSVFSQPSYKSYKPVVSKGIVNPSNYNVLNFGHINNPIRPRISPPL</sequence>
<dbReference type="GO" id="GO:0003677">
    <property type="term" value="F:DNA binding"/>
    <property type="evidence" value="ECO:0007669"/>
    <property type="project" value="UniProtKB-KW"/>
</dbReference>
<evidence type="ECO:0000256" key="4">
    <source>
        <dbReference type="ARBA" id="ARBA00022695"/>
    </source>
</evidence>
<organism evidence="10 11">
    <name type="scientific">Meloidogyne incognita</name>
    <name type="common">Southern root-knot nematode worm</name>
    <name type="synonym">Oxyuris incognita</name>
    <dbReference type="NCBI Taxonomy" id="6306"/>
    <lineage>
        <taxon>Eukaryota</taxon>
        <taxon>Metazoa</taxon>
        <taxon>Ecdysozoa</taxon>
        <taxon>Nematoda</taxon>
        <taxon>Chromadorea</taxon>
        <taxon>Rhabditida</taxon>
        <taxon>Tylenchina</taxon>
        <taxon>Tylenchomorpha</taxon>
        <taxon>Tylenchoidea</taxon>
        <taxon>Meloidogynidae</taxon>
        <taxon>Meloidogyninae</taxon>
        <taxon>Meloidogyne</taxon>
        <taxon>Meloidogyne incognita group</taxon>
    </lineage>
</organism>
<dbReference type="InterPro" id="IPR023211">
    <property type="entry name" value="DNA_pol_palm_dom_sf"/>
</dbReference>
<evidence type="ECO:0000259" key="9">
    <source>
        <dbReference type="Pfam" id="PF03175"/>
    </source>
</evidence>
<reference evidence="11" key="1">
    <citation type="submission" date="2022-11" db="UniProtKB">
        <authorList>
            <consortium name="WormBaseParasite"/>
        </authorList>
    </citation>
    <scope>IDENTIFICATION</scope>
</reference>
<dbReference type="InterPro" id="IPR043502">
    <property type="entry name" value="DNA/RNA_pol_sf"/>
</dbReference>
<name>A0A914L8G1_MELIC</name>
<keyword evidence="7" id="KW-0238">DNA-binding</keyword>
<keyword evidence="10" id="KW-1185">Reference proteome</keyword>
<dbReference type="SUPFAM" id="SSF52980">
    <property type="entry name" value="Restriction endonuclease-like"/>
    <property type="match status" value="1"/>
</dbReference>
<protein>
    <recommendedName>
        <fullName evidence="2">DNA-directed DNA polymerase</fullName>
        <ecNumber evidence="2">2.7.7.7</ecNumber>
    </recommendedName>
</protein>
<evidence type="ECO:0000313" key="11">
    <source>
        <dbReference type="WBParaSite" id="Minc3s00322g10161"/>
    </source>
</evidence>
<dbReference type="SUPFAM" id="SSF53098">
    <property type="entry name" value="Ribonuclease H-like"/>
    <property type="match status" value="1"/>
</dbReference>
<evidence type="ECO:0000256" key="8">
    <source>
        <dbReference type="ARBA" id="ARBA00049244"/>
    </source>
</evidence>
<evidence type="ECO:0000256" key="2">
    <source>
        <dbReference type="ARBA" id="ARBA00012417"/>
    </source>
</evidence>
<dbReference type="SUPFAM" id="SSF56672">
    <property type="entry name" value="DNA/RNA polymerases"/>
    <property type="match status" value="1"/>
</dbReference>
<dbReference type="GO" id="GO:0042575">
    <property type="term" value="C:DNA polymerase complex"/>
    <property type="evidence" value="ECO:0007669"/>
    <property type="project" value="UniProtKB-ARBA"/>
</dbReference>
<dbReference type="PANTHER" id="PTHR33568">
    <property type="entry name" value="DNA POLYMERASE"/>
    <property type="match status" value="1"/>
</dbReference>
<comment type="catalytic activity">
    <reaction evidence="8">
        <text>DNA(n) + a 2'-deoxyribonucleoside 5'-triphosphate = DNA(n+1) + diphosphate</text>
        <dbReference type="Rhea" id="RHEA:22508"/>
        <dbReference type="Rhea" id="RHEA-COMP:17339"/>
        <dbReference type="Rhea" id="RHEA-COMP:17340"/>
        <dbReference type="ChEBI" id="CHEBI:33019"/>
        <dbReference type="ChEBI" id="CHEBI:61560"/>
        <dbReference type="ChEBI" id="CHEBI:173112"/>
        <dbReference type="EC" id="2.7.7.7"/>
    </reaction>
</comment>
<evidence type="ECO:0000313" key="10">
    <source>
        <dbReference type="Proteomes" id="UP000887563"/>
    </source>
</evidence>
<dbReference type="GO" id="GO:0003887">
    <property type="term" value="F:DNA-directed DNA polymerase activity"/>
    <property type="evidence" value="ECO:0007669"/>
    <property type="project" value="UniProtKB-KW"/>
</dbReference>
<dbReference type="Gene3D" id="3.90.1600.10">
    <property type="entry name" value="Palm domain of DNA polymerase"/>
    <property type="match status" value="1"/>
</dbReference>
<proteinExistence type="inferred from homology"/>